<dbReference type="AlphaFoldDB" id="A0AAD4F9T1"/>
<gene>
    <name evidence="2" type="ORF">NEMBOFW57_004592</name>
</gene>
<reference evidence="2" key="1">
    <citation type="submission" date="2023-02" db="EMBL/GenBank/DDBJ databases">
        <authorList>
            <person name="Palmer J.M."/>
        </authorList>
    </citation>
    <scope>NUCLEOTIDE SEQUENCE</scope>
    <source>
        <strain evidence="2">FW57</strain>
    </source>
</reference>
<evidence type="ECO:0000259" key="1">
    <source>
        <dbReference type="Pfam" id="PF06985"/>
    </source>
</evidence>
<proteinExistence type="predicted"/>
<dbReference type="Pfam" id="PF06985">
    <property type="entry name" value="HET"/>
    <property type="match status" value="1"/>
</dbReference>
<feature type="domain" description="Heterokaryon incompatibility" evidence="1">
    <location>
        <begin position="226"/>
        <end position="380"/>
    </location>
</feature>
<sequence length="673" mass="75119">MSLCESCSAIRIQLLPDVVDSRKADDPPPSGILHSTTTQLLRRSETCPLCAIIRASFNRVGAFHRRATDVTRYLRDTPPSPVLLRAGRGDGQKTPNGGANIDSIEVLVDYVKDRMRGRFHLWADCGHPAISSGDIVERPLLCDGSSLKPSDLARKWLDTCTTEHAACRLDFRGLDVEAATSGSSALLKTHLIHIFNLDRQDGSNDPNSRLLRSRLIRPDSNFQAKYATLSHCWGPPEQRPRSTTQANLAQRLNEIPWGELPQTFRDAILLCADIGIRYLWIDSLCIVQDSATDVQTQMAVMGEIYAEACLNIAASSAHDSSQGLFGVRGPLVTADMPYHHPTLDGDTSETNTPVSAYIEPELDANLNSAPLSSRGWVLQESFLSRRVLHFTKDGLLWTCQNTDRPSLRHRTSEFGGSRTVLFQNEWQNLVVRYSRCALSYNSDKLHAIRGLETLFSERDGKPYSRGLCLASDASVADLLWFGEERLVRDVEGVESWSWASTTGPISFKSAVFDESTTPNATCREEADGRLCIDGHAKEVGDMRGPLSCQAFCYEDLQDMDFSGRIHDDYRAGSIQVAPTFLLLAEGGARVGWGVFDEHERPMERVWCLALLHQRVWEGFGNSKEQWFVWCLLLQECDEDGNDWKRVGWAIVLEPGWIGVSDPAKPNFRHLILL</sequence>
<dbReference type="InterPro" id="IPR010730">
    <property type="entry name" value="HET"/>
</dbReference>
<accession>A0AAD4F9T1</accession>
<dbReference type="EMBL" id="JAHCVI010000001">
    <property type="protein sequence ID" value="KAG7294517.1"/>
    <property type="molecule type" value="Genomic_DNA"/>
</dbReference>
<dbReference type="Proteomes" id="UP001197093">
    <property type="component" value="Unassembled WGS sequence"/>
</dbReference>
<evidence type="ECO:0000313" key="2">
    <source>
        <dbReference type="EMBL" id="KAG7294517.1"/>
    </source>
</evidence>
<name>A0AAD4F9T1_9PEZI</name>
<comment type="caution">
    <text evidence="2">The sequence shown here is derived from an EMBL/GenBank/DDBJ whole genome shotgun (WGS) entry which is preliminary data.</text>
</comment>
<dbReference type="PANTHER" id="PTHR33112">
    <property type="entry name" value="DOMAIN PROTEIN, PUTATIVE-RELATED"/>
    <property type="match status" value="1"/>
</dbReference>
<organism evidence="2 3">
    <name type="scientific">Staphylotrichum longicolle</name>
    <dbReference type="NCBI Taxonomy" id="669026"/>
    <lineage>
        <taxon>Eukaryota</taxon>
        <taxon>Fungi</taxon>
        <taxon>Dikarya</taxon>
        <taxon>Ascomycota</taxon>
        <taxon>Pezizomycotina</taxon>
        <taxon>Sordariomycetes</taxon>
        <taxon>Sordariomycetidae</taxon>
        <taxon>Sordariales</taxon>
        <taxon>Chaetomiaceae</taxon>
        <taxon>Staphylotrichum</taxon>
    </lineage>
</organism>
<protein>
    <recommendedName>
        <fullName evidence="1">Heterokaryon incompatibility domain-containing protein</fullName>
    </recommendedName>
</protein>
<keyword evidence="3" id="KW-1185">Reference proteome</keyword>
<dbReference type="PANTHER" id="PTHR33112:SF16">
    <property type="entry name" value="HETEROKARYON INCOMPATIBILITY DOMAIN-CONTAINING PROTEIN"/>
    <property type="match status" value="1"/>
</dbReference>
<evidence type="ECO:0000313" key="3">
    <source>
        <dbReference type="Proteomes" id="UP001197093"/>
    </source>
</evidence>